<keyword evidence="6" id="KW-0732">Signal</keyword>
<evidence type="ECO:0000256" key="7">
    <source>
        <dbReference type="ARBA" id="ARBA00022824"/>
    </source>
</evidence>
<name>A0A2K3NTG5_TRIPR</name>
<dbReference type="InterPro" id="IPR040692">
    <property type="entry name" value="UGGT_TRXL_3"/>
</dbReference>
<dbReference type="PANTHER" id="PTHR11226">
    <property type="entry name" value="UDP-GLUCOSE GLYCOPROTEIN:GLUCOSYLTRANSFERASE"/>
    <property type="match status" value="1"/>
</dbReference>
<dbReference type="AlphaFoldDB" id="A0A2K3NTG5"/>
<dbReference type="Pfam" id="PF18403">
    <property type="entry name" value="Thioredoxin_15"/>
    <property type="match status" value="1"/>
</dbReference>
<feature type="compositionally biased region" description="Basic and acidic residues" evidence="9">
    <location>
        <begin position="893"/>
        <end position="902"/>
    </location>
</feature>
<evidence type="ECO:0000313" key="14">
    <source>
        <dbReference type="Proteomes" id="UP000236291"/>
    </source>
</evidence>
<comment type="similarity">
    <text evidence="4">Belongs to the glycosyltransferase 8 family.</text>
</comment>
<evidence type="ECO:0000259" key="11">
    <source>
        <dbReference type="Pfam" id="PF18403"/>
    </source>
</evidence>
<dbReference type="InterPro" id="IPR029044">
    <property type="entry name" value="Nucleotide-diphossugar_trans"/>
</dbReference>
<evidence type="ECO:0000256" key="1">
    <source>
        <dbReference type="ARBA" id="ARBA00001913"/>
    </source>
</evidence>
<dbReference type="Pfam" id="PF06427">
    <property type="entry name" value="UDP-g_GGTase"/>
    <property type="match status" value="1"/>
</dbReference>
<evidence type="ECO:0000256" key="4">
    <source>
        <dbReference type="ARBA" id="ARBA00006351"/>
    </source>
</evidence>
<dbReference type="STRING" id="57577.A0A2K3NTG5"/>
<comment type="subcellular location">
    <subcellularLocation>
        <location evidence="2">Endoplasmic reticulum lumen</location>
    </subcellularLocation>
</comment>
<evidence type="ECO:0000256" key="5">
    <source>
        <dbReference type="ARBA" id="ARBA00022679"/>
    </source>
</evidence>
<dbReference type="InterPro" id="IPR009448">
    <property type="entry name" value="UDP-g_GGtrans"/>
</dbReference>
<reference evidence="13 14" key="1">
    <citation type="journal article" date="2014" name="Am. J. Bot.">
        <title>Genome assembly and annotation for red clover (Trifolium pratense; Fabaceae).</title>
        <authorList>
            <person name="Istvanek J."/>
            <person name="Jaros M."/>
            <person name="Krenek A."/>
            <person name="Repkova J."/>
        </authorList>
    </citation>
    <scope>NUCLEOTIDE SEQUENCE [LARGE SCALE GENOMIC DNA]</scope>
    <source>
        <strain evidence="14">cv. Tatra</strain>
        <tissue evidence="13">Young leaves</tissue>
    </source>
</reference>
<comment type="caution">
    <text evidence="13">The sequence shown here is derived from an EMBL/GenBank/DDBJ whole genome shotgun (WGS) entry which is preliminary data.</text>
</comment>
<dbReference type="GO" id="GO:0051082">
    <property type="term" value="F:unfolded protein binding"/>
    <property type="evidence" value="ECO:0007669"/>
    <property type="project" value="TreeGrafter"/>
</dbReference>
<dbReference type="Gene3D" id="3.90.550.10">
    <property type="entry name" value="Spore Coat Polysaccharide Biosynthesis Protein SpsA, Chain A"/>
    <property type="match status" value="1"/>
</dbReference>
<dbReference type="EMBL" id="ASHM01001248">
    <property type="protein sequence ID" value="PNY06322.1"/>
    <property type="molecule type" value="Genomic_DNA"/>
</dbReference>
<keyword evidence="8" id="KW-0325">Glycoprotein</keyword>
<feature type="region of interest" description="Disordered" evidence="9">
    <location>
        <begin position="882"/>
        <end position="914"/>
    </location>
</feature>
<dbReference type="GO" id="GO:0018279">
    <property type="term" value="P:protein N-linked glycosylation via asparagine"/>
    <property type="evidence" value="ECO:0007669"/>
    <property type="project" value="TreeGrafter"/>
</dbReference>
<reference evidence="13 14" key="2">
    <citation type="journal article" date="2017" name="Front. Plant Sci.">
        <title>Gene Classification and Mining of Molecular Markers Useful in Red Clover (Trifolium pratense) Breeding.</title>
        <authorList>
            <person name="Istvanek J."/>
            <person name="Dluhosova J."/>
            <person name="Dluhos P."/>
            <person name="Patkova L."/>
            <person name="Nedelnik J."/>
            <person name="Repkova J."/>
        </authorList>
    </citation>
    <scope>NUCLEOTIDE SEQUENCE [LARGE SCALE GENOMIC DNA]</scope>
    <source>
        <strain evidence="14">cv. Tatra</strain>
        <tissue evidence="13">Young leaves</tissue>
    </source>
</reference>
<dbReference type="InterPro" id="IPR040525">
    <property type="entry name" value="UGGT_TRXL_4"/>
</dbReference>
<comment type="pathway">
    <text evidence="3">Protein modification; protein glycosylation.</text>
</comment>
<dbReference type="ExpressionAtlas" id="A0A2K3NTG5">
    <property type="expression patterns" value="baseline"/>
</dbReference>
<protein>
    <submittedName>
        <fullName evidence="13">UDP-glucose:glycoprotein glucosyltransferase-like protein</fullName>
    </submittedName>
</protein>
<evidence type="ECO:0000256" key="2">
    <source>
        <dbReference type="ARBA" id="ARBA00004319"/>
    </source>
</evidence>
<feature type="domain" description="Glucosyltransferase 24 catalytic" evidence="12">
    <location>
        <begin position="706"/>
        <end position="875"/>
    </location>
</feature>
<keyword evidence="5 13" id="KW-0808">Transferase</keyword>
<evidence type="ECO:0000256" key="8">
    <source>
        <dbReference type="ARBA" id="ARBA00023180"/>
    </source>
</evidence>
<dbReference type="Pfam" id="PF18402">
    <property type="entry name" value="Thioredoxin_14"/>
    <property type="match status" value="1"/>
</dbReference>
<dbReference type="Pfam" id="PF18404">
    <property type="entry name" value="Glyco_transf_24"/>
    <property type="match status" value="1"/>
</dbReference>
<evidence type="ECO:0000259" key="12">
    <source>
        <dbReference type="Pfam" id="PF18404"/>
    </source>
</evidence>
<gene>
    <name evidence="13" type="ORF">L195_g002785</name>
</gene>
<evidence type="ECO:0000259" key="10">
    <source>
        <dbReference type="Pfam" id="PF18402"/>
    </source>
</evidence>
<feature type="domain" description="UDP-glucose:glycoprotein glucosyltransferase thioredoxin-like" evidence="11">
    <location>
        <begin position="132"/>
        <end position="381"/>
    </location>
</feature>
<feature type="non-terminal residue" evidence="13">
    <location>
        <position position="1"/>
    </location>
</feature>
<organism evidence="13 14">
    <name type="scientific">Trifolium pratense</name>
    <name type="common">Red clover</name>
    <dbReference type="NCBI Taxonomy" id="57577"/>
    <lineage>
        <taxon>Eukaryota</taxon>
        <taxon>Viridiplantae</taxon>
        <taxon>Streptophyta</taxon>
        <taxon>Embryophyta</taxon>
        <taxon>Tracheophyta</taxon>
        <taxon>Spermatophyta</taxon>
        <taxon>Magnoliopsida</taxon>
        <taxon>eudicotyledons</taxon>
        <taxon>Gunneridae</taxon>
        <taxon>Pentapetalae</taxon>
        <taxon>rosids</taxon>
        <taxon>fabids</taxon>
        <taxon>Fabales</taxon>
        <taxon>Fabaceae</taxon>
        <taxon>Papilionoideae</taxon>
        <taxon>50 kb inversion clade</taxon>
        <taxon>NPAAA clade</taxon>
        <taxon>Hologalegina</taxon>
        <taxon>IRL clade</taxon>
        <taxon>Trifolieae</taxon>
        <taxon>Trifolium</taxon>
    </lineage>
</organism>
<keyword evidence="7" id="KW-0256">Endoplasmic reticulum</keyword>
<evidence type="ECO:0000256" key="6">
    <source>
        <dbReference type="ARBA" id="ARBA00022729"/>
    </source>
</evidence>
<dbReference type="GO" id="GO:0003980">
    <property type="term" value="F:UDP-glucose:glycoprotein glucosyltransferase activity"/>
    <property type="evidence" value="ECO:0007669"/>
    <property type="project" value="InterPro"/>
</dbReference>
<comment type="cofactor">
    <cofactor evidence="1">
        <name>Ca(2+)</name>
        <dbReference type="ChEBI" id="CHEBI:29108"/>
    </cofactor>
</comment>
<evidence type="ECO:0000256" key="3">
    <source>
        <dbReference type="ARBA" id="ARBA00004922"/>
    </source>
</evidence>
<dbReference type="GO" id="GO:0005788">
    <property type="term" value="C:endoplasmic reticulum lumen"/>
    <property type="evidence" value="ECO:0007669"/>
    <property type="project" value="UniProtKB-SubCell"/>
</dbReference>
<dbReference type="GO" id="GO:0036503">
    <property type="term" value="P:ERAD pathway"/>
    <property type="evidence" value="ECO:0007669"/>
    <property type="project" value="TreeGrafter"/>
</dbReference>
<dbReference type="Proteomes" id="UP000236291">
    <property type="component" value="Unassembled WGS sequence"/>
</dbReference>
<accession>A0A2K3NTG5</accession>
<dbReference type="PANTHER" id="PTHR11226:SF0">
    <property type="entry name" value="UDP-GLUCOSE:GLYCOPROTEIN GLUCOSYLTRANSFERASE"/>
    <property type="match status" value="1"/>
</dbReference>
<sequence length="914" mass="102789">SSIIGVNILTIFCRPKVKSPPQEILLKLEKEPELKELSQESSKHVFNLGLSKLQCSLLMNGLVIDPNEEALQNALNDETQRIQEQVYFGQIKSHTDVLDKFLSEAGIQRYNPRIISDNKPRFISLSMSTFGEASILNDINYLHSPGTTNDLKPVTHLLAVDITSGSGIKLLRQGLNYLIEGSKDARVGLLFSGNQTTNLFSLLFVKVFEITTSSYSHKKNALDFLDQLSSVYQQKYILTSAVEVDGTQEFIDEICKLAESNGLPSKGYRSSLSEFSAGEVRRHLSEVEKFLYIALGSESGVNAVFTNGRVRLSLSPAVTCPIDESTFLSADLHLLESIELKKRTNHIVDIIEEVTWQDVDPDMLTSKFISDIIMSVSSSMSMRERSSESARFEVLSDQHSAIILNNENSSIHIDAVLDPLSPTSQKLSGILRVLWKYIQPSMRIVLNPLELRSSLALLRIEASCHEVSSLADLPLKNYYRYVVPSMDDLSNIDSSINGPKAFFANMPLSKTLTMNLDVPESWLVEPVLTVHDLDNILLENLGDTRTLQAVFELEALVLTGHCSEKDHDPPRGLQLILGTKTSPHLVDTLVMANLGYWQMKVSPGVWFLQLAPGRSSELYIFKEDDDGSKNKQSSKLITINSLRGKVVHMEVVKRKGKEHEKLLIPDDDDNLQDKKKGSGWNSNLLKWASGFISSSEQSKNAESNSLVIFVDADQIVRTDMGELYDMNLKGRPLAYTPFCDNNREMDGYRFWRQGFWKDHLRGRPYHISALYVVDLKKFRETAAGDNLRVFYETLSKDPNSLANLDQDLPNYAQHTVPIFSLPQEWLWCESWCGNATKSKAKTIDLCNNPMTKEPKLQGARRIVAEWPDLDLEARKFTARILGDDLEPIQSPDQSKDSTNDDSLKEEDLESKAEL</sequence>
<feature type="domain" description="UGGT thioredoxin-like" evidence="10">
    <location>
        <begin position="29"/>
        <end position="114"/>
    </location>
</feature>
<proteinExistence type="inferred from homology"/>
<dbReference type="SUPFAM" id="SSF53448">
    <property type="entry name" value="Nucleotide-diphospho-sugar transferases"/>
    <property type="match status" value="1"/>
</dbReference>
<evidence type="ECO:0000256" key="9">
    <source>
        <dbReference type="SAM" id="MobiDB-lite"/>
    </source>
</evidence>
<dbReference type="InterPro" id="IPR040497">
    <property type="entry name" value="Glyco_transf_24"/>
</dbReference>
<evidence type="ECO:0000313" key="13">
    <source>
        <dbReference type="EMBL" id="PNY06322.1"/>
    </source>
</evidence>